<dbReference type="FunFam" id="1.10.60.30:FF:000002">
    <property type="entry name" value="UPF0307 protein YjgA"/>
    <property type="match status" value="1"/>
</dbReference>
<keyword evidence="2" id="KW-0690">Ribosome biogenesis</keyword>
<evidence type="ECO:0000256" key="3">
    <source>
        <dbReference type="ARBA" id="ARBA00022730"/>
    </source>
</evidence>
<evidence type="ECO:0000313" key="5">
    <source>
        <dbReference type="EMBL" id="RIQ15764.1"/>
    </source>
</evidence>
<dbReference type="Gene3D" id="1.10.60.30">
    <property type="entry name" value="PSPTO4464-like domains"/>
    <property type="match status" value="1"/>
</dbReference>
<dbReference type="CDD" id="cd16331">
    <property type="entry name" value="YjgA-like"/>
    <property type="match status" value="1"/>
</dbReference>
<dbReference type="Pfam" id="PF04751">
    <property type="entry name" value="DarP"/>
    <property type="match status" value="1"/>
</dbReference>
<dbReference type="SUPFAM" id="SSF158710">
    <property type="entry name" value="PSPTO4464-like"/>
    <property type="match status" value="1"/>
</dbReference>
<dbReference type="InterPro" id="IPR023153">
    <property type="entry name" value="DarP_sf"/>
</dbReference>
<accession>A0A658IBV5</accession>
<keyword evidence="1" id="KW-0963">Cytoplasm</keyword>
<sequence>LRDRLIVEGDDAVAEVLILWPNADRQQLRSLIRNAKKEKEGNKPPKSARQIFQYLRELSENEE</sequence>
<keyword evidence="3" id="KW-0699">rRNA-binding</keyword>
<gene>
    <name evidence="5" type="ORF">DLN06_26930</name>
</gene>
<dbReference type="RefSeq" id="WP_119528983.1">
    <property type="nucleotide sequence ID" value="NZ_QWJV01000298.1"/>
</dbReference>
<dbReference type="InterPro" id="IPR006839">
    <property type="entry name" value="DarP"/>
</dbReference>
<name>A0A658IBV5_SALNE</name>
<dbReference type="Proteomes" id="UP000839534">
    <property type="component" value="Unassembled WGS sequence"/>
</dbReference>
<dbReference type="EMBL" id="QWJV01000298">
    <property type="protein sequence ID" value="RIQ15764.1"/>
    <property type="molecule type" value="Genomic_DNA"/>
</dbReference>
<keyword evidence="4" id="KW-0694">RNA-binding</keyword>
<dbReference type="PANTHER" id="PTHR38101">
    <property type="entry name" value="UPF0307 PROTEIN YJGA"/>
    <property type="match status" value="1"/>
</dbReference>
<reference evidence="5" key="1">
    <citation type="submission" date="2018-08" db="EMBL/GenBank/DDBJ databases">
        <title>Whole genome sequencing of Salmonella enterica serotype newport.</title>
        <authorList>
            <person name="Bell R."/>
        </authorList>
    </citation>
    <scope>NUCLEOTIDE SEQUENCE [LARGE SCALE GENOMIC DNA]</scope>
    <source>
        <strain evidence="5">CFSAN000835</strain>
    </source>
</reference>
<feature type="non-terminal residue" evidence="5">
    <location>
        <position position="1"/>
    </location>
</feature>
<dbReference type="GO" id="GO:0042254">
    <property type="term" value="P:ribosome biogenesis"/>
    <property type="evidence" value="ECO:0007669"/>
    <property type="project" value="UniProtKB-KW"/>
</dbReference>
<evidence type="ECO:0000256" key="2">
    <source>
        <dbReference type="ARBA" id="ARBA00022517"/>
    </source>
</evidence>
<evidence type="ECO:0000256" key="1">
    <source>
        <dbReference type="ARBA" id="ARBA00022490"/>
    </source>
</evidence>
<dbReference type="AlphaFoldDB" id="A0A658IBV5"/>
<dbReference type="GO" id="GO:0019843">
    <property type="term" value="F:rRNA binding"/>
    <property type="evidence" value="ECO:0007669"/>
    <property type="project" value="UniProtKB-KW"/>
</dbReference>
<proteinExistence type="predicted"/>
<protein>
    <submittedName>
        <fullName evidence="5">DUF615 domain-containing protein</fullName>
    </submittedName>
</protein>
<dbReference type="GO" id="GO:0005829">
    <property type="term" value="C:cytosol"/>
    <property type="evidence" value="ECO:0007669"/>
    <property type="project" value="TreeGrafter"/>
</dbReference>
<comment type="caution">
    <text evidence="5">The sequence shown here is derived from an EMBL/GenBank/DDBJ whole genome shotgun (WGS) entry which is preliminary data.</text>
</comment>
<organism evidence="5">
    <name type="scientific">Salmonella enterica subsp. enterica serovar Newport str. CFSAN000835</name>
    <dbReference type="NCBI Taxonomy" id="1299174"/>
    <lineage>
        <taxon>Bacteria</taxon>
        <taxon>Pseudomonadati</taxon>
        <taxon>Pseudomonadota</taxon>
        <taxon>Gammaproteobacteria</taxon>
        <taxon>Enterobacterales</taxon>
        <taxon>Enterobacteriaceae</taxon>
        <taxon>Salmonella</taxon>
    </lineage>
</organism>
<dbReference type="PANTHER" id="PTHR38101:SF1">
    <property type="entry name" value="UPF0307 PROTEIN YJGA"/>
    <property type="match status" value="1"/>
</dbReference>
<evidence type="ECO:0000256" key="4">
    <source>
        <dbReference type="ARBA" id="ARBA00022884"/>
    </source>
</evidence>